<feature type="region of interest" description="Disordered" evidence="1">
    <location>
        <begin position="1"/>
        <end position="38"/>
    </location>
</feature>
<accession>A0A7D7R8S0</accession>
<organism evidence="3 4">
    <name type="scientific">Gordonia jinghuaiqii</name>
    <dbReference type="NCBI Taxonomy" id="2758710"/>
    <lineage>
        <taxon>Bacteria</taxon>
        <taxon>Bacillati</taxon>
        <taxon>Actinomycetota</taxon>
        <taxon>Actinomycetes</taxon>
        <taxon>Mycobacteriales</taxon>
        <taxon>Gordoniaceae</taxon>
        <taxon>Gordonia</taxon>
    </lineage>
</organism>
<proteinExistence type="predicted"/>
<evidence type="ECO:0000256" key="1">
    <source>
        <dbReference type="SAM" id="MobiDB-lite"/>
    </source>
</evidence>
<keyword evidence="2" id="KW-0472">Membrane</keyword>
<dbReference type="Pfam" id="PF12028">
    <property type="entry name" value="DUF3515"/>
    <property type="match status" value="1"/>
</dbReference>
<keyword evidence="2" id="KW-1133">Transmembrane helix</keyword>
<feature type="transmembrane region" description="Helical" evidence="2">
    <location>
        <begin position="44"/>
        <end position="66"/>
    </location>
</feature>
<dbReference type="RefSeq" id="WP_219849501.1">
    <property type="nucleotide sequence ID" value="NZ_CP059491.1"/>
</dbReference>
<evidence type="ECO:0000256" key="2">
    <source>
        <dbReference type="SAM" id="Phobius"/>
    </source>
</evidence>
<dbReference type="AlphaFoldDB" id="A0A7D7R8S0"/>
<dbReference type="KEGG" id="gji:H1R19_15575"/>
<keyword evidence="4" id="KW-1185">Reference proteome</keyword>
<dbReference type="EMBL" id="CP059491">
    <property type="protein sequence ID" value="QMT00330.1"/>
    <property type="molecule type" value="Genomic_DNA"/>
</dbReference>
<reference evidence="4" key="1">
    <citation type="submission" date="2020-07" db="EMBL/GenBank/DDBJ databases">
        <title>novel species isolated from the respiratory tract of Marmot.</title>
        <authorList>
            <person name="Zhang G."/>
        </authorList>
    </citation>
    <scope>NUCLEOTIDE SEQUENCE [LARGE SCALE GENOMIC DNA]</scope>
    <source>
        <strain evidence="4">686</strain>
    </source>
</reference>
<evidence type="ECO:0000313" key="4">
    <source>
        <dbReference type="Proteomes" id="UP000515663"/>
    </source>
</evidence>
<keyword evidence="2" id="KW-0812">Transmembrane</keyword>
<feature type="compositionally biased region" description="Basic and acidic residues" evidence="1">
    <location>
        <begin position="8"/>
        <end position="38"/>
    </location>
</feature>
<evidence type="ECO:0000313" key="3">
    <source>
        <dbReference type="EMBL" id="QMT00330.1"/>
    </source>
</evidence>
<gene>
    <name evidence="3" type="ORF">H1R19_15575</name>
</gene>
<protein>
    <submittedName>
        <fullName evidence="3">DUF3515 domain-containing protein</fullName>
    </submittedName>
</protein>
<sequence>MMSAGSDDTPKGPDNDDPDSHDPHDSHDPDDGDVHDARGRLSPALVATLVAVPIMVIAGFITFAALRPDPATPIESYASQGPVSAECTRLLAEAPETFEGFGAKEISGDRATWPAAGAGDNMTLRCGVARPAELAPTSNLQEIHASGQPGVQWFITDTIDGAGQAYVCVDHRPYVAMWVPATAGNGPITDISGLIARVLDRGPLDFG</sequence>
<name>A0A7D7R8S0_9ACTN</name>
<dbReference type="InterPro" id="IPR021903">
    <property type="entry name" value="DUF3515"/>
</dbReference>
<dbReference type="Proteomes" id="UP000515663">
    <property type="component" value="Chromosome"/>
</dbReference>